<reference evidence="4" key="2">
    <citation type="journal article" date="2021" name="PeerJ">
        <title>Extensive microbial diversity within the chicken gut microbiome revealed by metagenomics and culture.</title>
        <authorList>
            <person name="Gilroy R."/>
            <person name="Ravi A."/>
            <person name="Getino M."/>
            <person name="Pursley I."/>
            <person name="Horton D.L."/>
            <person name="Alikhan N.F."/>
            <person name="Baker D."/>
            <person name="Gharbi K."/>
            <person name="Hall N."/>
            <person name="Watson M."/>
            <person name="Adriaenssens E.M."/>
            <person name="Foster-Nyarko E."/>
            <person name="Jarju S."/>
            <person name="Secka A."/>
            <person name="Antonio M."/>
            <person name="Oren A."/>
            <person name="Chaudhuri R.R."/>
            <person name="La Ragione R."/>
            <person name="Hildebrand F."/>
            <person name="Pallen M.J."/>
        </authorList>
    </citation>
    <scope>NUCLEOTIDE SEQUENCE</scope>
    <source>
        <strain evidence="4">ChiGjej2B2-16831</strain>
    </source>
</reference>
<evidence type="ECO:0000256" key="2">
    <source>
        <dbReference type="ARBA" id="ARBA00022679"/>
    </source>
</evidence>
<dbReference type="AlphaFoldDB" id="A0A9D1N4L4"/>
<dbReference type="InterPro" id="IPR008278">
    <property type="entry name" value="4-PPantetheinyl_Trfase_dom"/>
</dbReference>
<evidence type="ECO:0000259" key="3">
    <source>
        <dbReference type="Pfam" id="PF01648"/>
    </source>
</evidence>
<organism evidence="4 5">
    <name type="scientific">Candidatus Aphodomorpha intestinavium</name>
    <dbReference type="NCBI Taxonomy" id="2840672"/>
    <lineage>
        <taxon>Bacteria</taxon>
        <taxon>Bacillati</taxon>
        <taxon>Bacillota</taxon>
        <taxon>Clostridia</taxon>
        <taxon>Eubacteriales</taxon>
        <taxon>Candidatus Aphodomorpha</taxon>
    </lineage>
</organism>
<feature type="domain" description="4'-phosphopantetheinyl transferase" evidence="3">
    <location>
        <begin position="74"/>
        <end position="141"/>
    </location>
</feature>
<dbReference type="Proteomes" id="UP000824128">
    <property type="component" value="Unassembled WGS sequence"/>
</dbReference>
<dbReference type="InterPro" id="IPR037143">
    <property type="entry name" value="4-PPantetheinyl_Trfase_dom_sf"/>
</dbReference>
<dbReference type="GO" id="GO:0005829">
    <property type="term" value="C:cytosol"/>
    <property type="evidence" value="ECO:0007669"/>
    <property type="project" value="TreeGrafter"/>
</dbReference>
<keyword evidence="2 4" id="KW-0808">Transferase</keyword>
<dbReference type="SUPFAM" id="SSF56214">
    <property type="entry name" value="4'-phosphopantetheinyl transferase"/>
    <property type="match status" value="1"/>
</dbReference>
<name>A0A9D1N4L4_9FIRM</name>
<proteinExistence type="inferred from homology"/>
<dbReference type="Gene3D" id="3.90.470.20">
    <property type="entry name" value="4'-phosphopantetheinyl transferase domain"/>
    <property type="match status" value="2"/>
</dbReference>
<evidence type="ECO:0000256" key="1">
    <source>
        <dbReference type="ARBA" id="ARBA00010990"/>
    </source>
</evidence>
<dbReference type="EMBL" id="DVNZ01000189">
    <property type="protein sequence ID" value="HIU94684.1"/>
    <property type="molecule type" value="Genomic_DNA"/>
</dbReference>
<protein>
    <submittedName>
        <fullName evidence="4">4'-phosphopantetheinyl transferase superfamily protein</fullName>
    </submittedName>
</protein>
<dbReference type="PANTHER" id="PTHR12215:SF10">
    <property type="entry name" value="L-AMINOADIPATE-SEMIALDEHYDE DEHYDROGENASE-PHOSPHOPANTETHEINYL TRANSFERASE"/>
    <property type="match status" value="1"/>
</dbReference>
<dbReference type="GO" id="GO:0000287">
    <property type="term" value="F:magnesium ion binding"/>
    <property type="evidence" value="ECO:0007669"/>
    <property type="project" value="InterPro"/>
</dbReference>
<dbReference type="Pfam" id="PF01648">
    <property type="entry name" value="ACPS"/>
    <property type="match status" value="1"/>
</dbReference>
<evidence type="ECO:0000313" key="4">
    <source>
        <dbReference type="EMBL" id="HIU94684.1"/>
    </source>
</evidence>
<dbReference type="InterPro" id="IPR050559">
    <property type="entry name" value="P-Pant_transferase_sf"/>
</dbReference>
<accession>A0A9D1N4L4</accession>
<reference evidence="4" key="1">
    <citation type="submission" date="2020-10" db="EMBL/GenBank/DDBJ databases">
        <authorList>
            <person name="Gilroy R."/>
        </authorList>
    </citation>
    <scope>NUCLEOTIDE SEQUENCE</scope>
    <source>
        <strain evidence="4">ChiGjej2B2-16831</strain>
    </source>
</reference>
<comment type="similarity">
    <text evidence="1">Belongs to the P-Pant transferase superfamily. Gsp/Sfp/HetI/AcpT family.</text>
</comment>
<dbReference type="GO" id="GO:0019878">
    <property type="term" value="P:lysine biosynthetic process via aminoadipic acid"/>
    <property type="evidence" value="ECO:0007669"/>
    <property type="project" value="TreeGrafter"/>
</dbReference>
<dbReference type="PANTHER" id="PTHR12215">
    <property type="entry name" value="PHOSPHOPANTETHEINE TRANSFERASE"/>
    <property type="match status" value="1"/>
</dbReference>
<comment type="caution">
    <text evidence="4">The sequence shown here is derived from an EMBL/GenBank/DDBJ whole genome shotgun (WGS) entry which is preliminary data.</text>
</comment>
<dbReference type="GO" id="GO:0008897">
    <property type="term" value="F:holo-[acyl-carrier-protein] synthase activity"/>
    <property type="evidence" value="ECO:0007669"/>
    <property type="project" value="InterPro"/>
</dbReference>
<gene>
    <name evidence="4" type="ORF">IAD24_05935</name>
</gene>
<sequence>MEVTVFYRPLPDGAESGARGALLSAALGEERAARLLYAPGGKPFIAPAADDPRPPYMSLTHTRALIACAVCRAPVGLDAEPAERAVPEALARRILSAAERARCAALPEGARAAFLLDVWVAKEAHLKRTGEGLAGGMARLTVAPGGRVLAGDGRPLGHVRPVALPGARAAVAAQAAAIAVAVRRI</sequence>
<evidence type="ECO:0000313" key="5">
    <source>
        <dbReference type="Proteomes" id="UP000824128"/>
    </source>
</evidence>